<proteinExistence type="predicted"/>
<feature type="domain" description="Transketolase N-terminal" evidence="3">
    <location>
        <begin position="4"/>
        <end position="71"/>
    </location>
</feature>
<keyword evidence="2" id="KW-0786">Thiamine pyrophosphate</keyword>
<evidence type="ECO:0000256" key="2">
    <source>
        <dbReference type="ARBA" id="ARBA00023052"/>
    </source>
</evidence>
<dbReference type="PANTHER" id="PTHR43195:SF3">
    <property type="entry name" value="TRANSKETOLASE"/>
    <property type="match status" value="1"/>
</dbReference>
<evidence type="ECO:0000259" key="3">
    <source>
        <dbReference type="Pfam" id="PF00456"/>
    </source>
</evidence>
<dbReference type="EMBL" id="JASSZA010000002">
    <property type="protein sequence ID" value="KAK2118410.1"/>
    <property type="molecule type" value="Genomic_DNA"/>
</dbReference>
<dbReference type="InterPro" id="IPR005474">
    <property type="entry name" value="Transketolase_N"/>
</dbReference>
<gene>
    <name evidence="4" type="ORF">P7K49_005297</name>
</gene>
<name>A0ABQ9WAD4_SAGOE</name>
<dbReference type="Pfam" id="PF00456">
    <property type="entry name" value="Transketolase_N"/>
    <property type="match status" value="2"/>
</dbReference>
<dbReference type="SUPFAM" id="SSF52518">
    <property type="entry name" value="Thiamin diphosphate-binding fold (THDP-binding)"/>
    <property type="match status" value="1"/>
</dbReference>
<organism evidence="4 5">
    <name type="scientific">Saguinus oedipus</name>
    <name type="common">Cotton-top tamarin</name>
    <name type="synonym">Oedipomidas oedipus</name>
    <dbReference type="NCBI Taxonomy" id="9490"/>
    <lineage>
        <taxon>Eukaryota</taxon>
        <taxon>Metazoa</taxon>
        <taxon>Chordata</taxon>
        <taxon>Craniata</taxon>
        <taxon>Vertebrata</taxon>
        <taxon>Euteleostomi</taxon>
        <taxon>Mammalia</taxon>
        <taxon>Eutheria</taxon>
        <taxon>Euarchontoglires</taxon>
        <taxon>Primates</taxon>
        <taxon>Haplorrhini</taxon>
        <taxon>Platyrrhini</taxon>
        <taxon>Cebidae</taxon>
        <taxon>Callitrichinae</taxon>
        <taxon>Saguinus</taxon>
    </lineage>
</organism>
<reference evidence="4 5" key="1">
    <citation type="submission" date="2023-05" db="EMBL/GenBank/DDBJ databases">
        <title>B98-5 Cell Line De Novo Hybrid Assembly: An Optical Mapping Approach.</title>
        <authorList>
            <person name="Kananen K."/>
            <person name="Auerbach J.A."/>
            <person name="Kautto E."/>
            <person name="Blachly J.S."/>
        </authorList>
    </citation>
    <scope>NUCLEOTIDE SEQUENCE [LARGE SCALE GENOMIC DNA]</scope>
    <source>
        <strain evidence="4">B95-8</strain>
        <tissue evidence="4">Cell line</tissue>
    </source>
</reference>
<keyword evidence="5" id="KW-1185">Reference proteome</keyword>
<dbReference type="Gene3D" id="3.40.50.970">
    <property type="match status" value="1"/>
</dbReference>
<dbReference type="InterPro" id="IPR051424">
    <property type="entry name" value="Transketolase-like"/>
</dbReference>
<dbReference type="PANTHER" id="PTHR43195">
    <property type="entry name" value="TRANSKETOLASE"/>
    <property type="match status" value="1"/>
</dbReference>
<accession>A0ABQ9WAD4</accession>
<dbReference type="Proteomes" id="UP001266305">
    <property type="component" value="Unassembled WGS sequence"/>
</dbReference>
<keyword evidence="1" id="KW-0808">Transferase</keyword>
<dbReference type="InterPro" id="IPR029061">
    <property type="entry name" value="THDP-binding"/>
</dbReference>
<sequence length="187" mass="20817">MRYKSQDPRNLHNDRFVLSKGHAAPILYTVWAEAGFLPKAELLNLRKISSNLDWHLVPKQASTDGLGATCGMAYTGKYFDKASYRVYCMLGDGELSEGSVWEAMAFASIYKLDNLVAIPDINCLGQTDLAPLQHQMDIYQKRCEAFGWHAIIVDGHSVEELCKAFGQAKHQPTDIIPRPSRAEGSQG</sequence>
<evidence type="ECO:0000313" key="4">
    <source>
        <dbReference type="EMBL" id="KAK2118410.1"/>
    </source>
</evidence>
<comment type="caution">
    <text evidence="4">The sequence shown here is derived from an EMBL/GenBank/DDBJ whole genome shotgun (WGS) entry which is preliminary data.</text>
</comment>
<evidence type="ECO:0000256" key="1">
    <source>
        <dbReference type="ARBA" id="ARBA00022679"/>
    </source>
</evidence>
<feature type="domain" description="Transketolase N-terminal" evidence="3">
    <location>
        <begin position="79"/>
        <end position="172"/>
    </location>
</feature>
<evidence type="ECO:0000313" key="5">
    <source>
        <dbReference type="Proteomes" id="UP001266305"/>
    </source>
</evidence>
<protein>
    <recommendedName>
        <fullName evidence="3">Transketolase N-terminal domain-containing protein</fullName>
    </recommendedName>
</protein>